<organism evidence="1 2">
    <name type="scientific">Archangium violaceum Cb vi76</name>
    <dbReference type="NCBI Taxonomy" id="1406225"/>
    <lineage>
        <taxon>Bacteria</taxon>
        <taxon>Pseudomonadati</taxon>
        <taxon>Myxococcota</taxon>
        <taxon>Myxococcia</taxon>
        <taxon>Myxococcales</taxon>
        <taxon>Cystobacterineae</taxon>
        <taxon>Archangiaceae</taxon>
        <taxon>Archangium</taxon>
    </lineage>
</organism>
<proteinExistence type="predicted"/>
<sequence length="78" mass="8650">MANQEEDRIYDIYLLAFGKARSGTQMNVGDLKDQTRSGHPNYTERELAAAVQGIVEGKATGMPMNKSGLRAFLDNQMK</sequence>
<dbReference type="Proteomes" id="UP000028547">
    <property type="component" value="Unassembled WGS sequence"/>
</dbReference>
<name>A0A084STC3_9BACT</name>
<evidence type="ECO:0000313" key="2">
    <source>
        <dbReference type="Proteomes" id="UP000028547"/>
    </source>
</evidence>
<reference evidence="1 2" key="1">
    <citation type="submission" date="2014-07" db="EMBL/GenBank/DDBJ databases">
        <title>Draft Genome Sequence of Gephyronic Acid Producer, Cystobacter violaceus Strain Cb vi76.</title>
        <authorList>
            <person name="Stevens D.C."/>
            <person name="Young J."/>
            <person name="Carmichael R."/>
            <person name="Tan J."/>
            <person name="Taylor R.E."/>
        </authorList>
    </citation>
    <scope>NUCLEOTIDE SEQUENCE [LARGE SCALE GENOMIC DNA]</scope>
    <source>
        <strain evidence="1 2">Cb vi76</strain>
    </source>
</reference>
<dbReference type="AlphaFoldDB" id="A0A084STC3"/>
<dbReference type="RefSeq" id="WP_043397654.1">
    <property type="nucleotide sequence ID" value="NZ_JPMI01000132.1"/>
</dbReference>
<protein>
    <submittedName>
        <fullName evidence="1">Uncharacterized protein</fullName>
    </submittedName>
</protein>
<gene>
    <name evidence="1" type="ORF">Q664_20145</name>
</gene>
<accession>A0A084STC3</accession>
<dbReference type="EMBL" id="JPMI01000132">
    <property type="protein sequence ID" value="KFA91708.1"/>
    <property type="molecule type" value="Genomic_DNA"/>
</dbReference>
<comment type="caution">
    <text evidence="1">The sequence shown here is derived from an EMBL/GenBank/DDBJ whole genome shotgun (WGS) entry which is preliminary data.</text>
</comment>
<evidence type="ECO:0000313" key="1">
    <source>
        <dbReference type="EMBL" id="KFA91708.1"/>
    </source>
</evidence>